<reference evidence="2" key="1">
    <citation type="journal article" date="2019" name="Int. J. Syst. Evol. Microbiol.">
        <title>The Global Catalogue of Microorganisms (GCM) 10K type strain sequencing project: providing services to taxonomists for standard genome sequencing and annotation.</title>
        <authorList>
            <consortium name="The Broad Institute Genomics Platform"/>
            <consortium name="The Broad Institute Genome Sequencing Center for Infectious Disease"/>
            <person name="Wu L."/>
            <person name="Ma J."/>
        </authorList>
    </citation>
    <scope>NUCLEOTIDE SEQUENCE [LARGE SCALE GENOMIC DNA]</scope>
    <source>
        <strain evidence="2">CGMCC 4.7405</strain>
    </source>
</reference>
<comment type="caution">
    <text evidence="1">The sequence shown here is derived from an EMBL/GenBank/DDBJ whole genome shotgun (WGS) entry which is preliminary data.</text>
</comment>
<organism evidence="1 2">
    <name type="scientific">Lentzea rhizosphaerae</name>
    <dbReference type="NCBI Taxonomy" id="2041025"/>
    <lineage>
        <taxon>Bacteria</taxon>
        <taxon>Bacillati</taxon>
        <taxon>Actinomycetota</taxon>
        <taxon>Actinomycetes</taxon>
        <taxon>Pseudonocardiales</taxon>
        <taxon>Pseudonocardiaceae</taxon>
        <taxon>Lentzea</taxon>
    </lineage>
</organism>
<accession>A0ABV8C971</accession>
<dbReference type="RefSeq" id="WP_382380273.1">
    <property type="nucleotide sequence ID" value="NZ_JBHRZI010000057.1"/>
</dbReference>
<dbReference type="NCBIfam" id="NF038175">
    <property type="entry name" value="IniB_NTERM"/>
    <property type="match status" value="1"/>
</dbReference>
<name>A0ABV8C971_9PSEU</name>
<evidence type="ECO:0000313" key="1">
    <source>
        <dbReference type="EMBL" id="MFC3898612.1"/>
    </source>
</evidence>
<sequence length="301" mass="29653">MIQPSTLHDFVLNLLSDPSLKAAFAADAQGTLEQAGLADITAVDVQEVIPLVLDLVPAVDGLPAVNDLDLSLPTDDLLAEGPLGAISQLQAVTSQLTSSGLNLSELHTSSAGVLAADEHGLNLIAANKTLGQFTSTNLGLGGDFSVIGDVTSVLDQTASPVTGTALDVADTATSTVDSTLSTATSVVPGTDGILGHLGGVGELTHDTLGVLGGADASLGGALNVSGLTDVSTGNINLSSHDTIGQVTHTATGVVDTATGVTHTATGLVGDTAGVGNVVGNVTHVASDLPVVDDLHLGGLLG</sequence>
<evidence type="ECO:0000313" key="2">
    <source>
        <dbReference type="Proteomes" id="UP001595690"/>
    </source>
</evidence>
<protein>
    <submittedName>
        <fullName evidence="1">IniB N-terminal domain-containing protein</fullName>
    </submittedName>
</protein>
<proteinExistence type="predicted"/>
<dbReference type="EMBL" id="JBHRZI010000057">
    <property type="protein sequence ID" value="MFC3898612.1"/>
    <property type="molecule type" value="Genomic_DNA"/>
</dbReference>
<keyword evidence="2" id="KW-1185">Reference proteome</keyword>
<gene>
    <name evidence="1" type="ORF">ACFOWZ_44710</name>
</gene>
<dbReference type="Proteomes" id="UP001595690">
    <property type="component" value="Unassembled WGS sequence"/>
</dbReference>
<dbReference type="InterPro" id="IPR049709">
    <property type="entry name" value="IniB-like_N"/>
</dbReference>